<reference evidence="2" key="1">
    <citation type="submission" date="2020-12" db="EMBL/GenBank/DDBJ databases">
        <title>Taurinivorans muris gen. nov., sp. nov., fundamental and realized metabolic niche of a ubiquitous sulfidogenic bacterium in the murine intestine.</title>
        <authorList>
            <person name="Ye H."/>
            <person name="Hanson B.T."/>
            <person name="Loy A."/>
        </authorList>
    </citation>
    <scope>NUCLEOTIDE SEQUENCE</scope>
    <source>
        <strain evidence="2">LT0009</strain>
    </source>
</reference>
<keyword evidence="1" id="KW-0472">Membrane</keyword>
<evidence type="ECO:0000313" key="3">
    <source>
        <dbReference type="Proteomes" id="UP001058120"/>
    </source>
</evidence>
<dbReference type="EMBL" id="CP065938">
    <property type="protein sequence ID" value="UWX06665.1"/>
    <property type="molecule type" value="Genomic_DNA"/>
</dbReference>
<proteinExistence type="predicted"/>
<keyword evidence="1" id="KW-1133">Transmembrane helix</keyword>
<evidence type="ECO:0000256" key="1">
    <source>
        <dbReference type="SAM" id="Phobius"/>
    </source>
</evidence>
<evidence type="ECO:0000313" key="2">
    <source>
        <dbReference type="EMBL" id="UWX06665.1"/>
    </source>
</evidence>
<sequence length="57" mass="6313">MKNARNGGECCELPRVIVCRILLTIAGIGGFELSEYLARTISEYFLLVIIILLNVLS</sequence>
<dbReference type="RefSeq" id="WP_334316276.1">
    <property type="nucleotide sequence ID" value="NZ_CP065938.1"/>
</dbReference>
<dbReference type="Proteomes" id="UP001058120">
    <property type="component" value="Chromosome"/>
</dbReference>
<organism evidence="2 3">
    <name type="scientific">Taurinivorans muris</name>
    <dbReference type="NCBI Taxonomy" id="2787751"/>
    <lineage>
        <taxon>Bacteria</taxon>
        <taxon>Pseudomonadati</taxon>
        <taxon>Thermodesulfobacteriota</taxon>
        <taxon>Desulfovibrionia</taxon>
        <taxon>Desulfovibrionales</taxon>
        <taxon>Desulfovibrionaceae</taxon>
        <taxon>Taurinivorans</taxon>
    </lineage>
</organism>
<name>A0ABY5Y383_9BACT</name>
<keyword evidence="3" id="KW-1185">Reference proteome</keyword>
<protein>
    <submittedName>
        <fullName evidence="2">Uncharacterized protein</fullName>
    </submittedName>
</protein>
<keyword evidence="1" id="KW-0812">Transmembrane</keyword>
<feature type="transmembrane region" description="Helical" evidence="1">
    <location>
        <begin position="12"/>
        <end position="31"/>
    </location>
</feature>
<accession>A0ABY5Y383</accession>
<feature type="transmembrane region" description="Helical" evidence="1">
    <location>
        <begin position="37"/>
        <end position="56"/>
    </location>
</feature>
<gene>
    <name evidence="2" type="ORF">JBF11_04990</name>
</gene>